<dbReference type="PANTHER" id="PTHR46042:SF1">
    <property type="entry name" value="DIPHTHINE METHYLTRANSFERASE"/>
    <property type="match status" value="1"/>
</dbReference>
<reference evidence="7 8" key="1">
    <citation type="submission" date="2015-06" db="EMBL/GenBank/DDBJ databases">
        <title>Survival trade-offs in plant roots during colonization by closely related pathogenic and mutualistic fungi.</title>
        <authorList>
            <person name="Hacquard S."/>
            <person name="Kracher B."/>
            <person name="Hiruma K."/>
            <person name="Weinman A."/>
            <person name="Muench P."/>
            <person name="Garrido Oter R."/>
            <person name="Ver Loren van Themaat E."/>
            <person name="Dallerey J.-F."/>
            <person name="Damm U."/>
            <person name="Henrissat B."/>
            <person name="Lespinet O."/>
            <person name="Thon M."/>
            <person name="Kemen E."/>
            <person name="McHardy A.C."/>
            <person name="Schulze-Lefert P."/>
            <person name="O'Connell R.J."/>
        </authorList>
    </citation>
    <scope>NUCLEOTIDE SEQUENCE [LARGE SCALE GENOMIC DNA]</scope>
    <source>
        <strain evidence="7 8">MAFF 238704</strain>
    </source>
</reference>
<dbReference type="EC" id="3.1.1.97" evidence="5"/>
<keyword evidence="3" id="KW-0677">Repeat</keyword>
<organism evidence="7 8">
    <name type="scientific">Colletotrichum incanum</name>
    <name type="common">Soybean anthracnose fungus</name>
    <dbReference type="NCBI Taxonomy" id="1573173"/>
    <lineage>
        <taxon>Eukaryota</taxon>
        <taxon>Fungi</taxon>
        <taxon>Dikarya</taxon>
        <taxon>Ascomycota</taxon>
        <taxon>Pezizomycotina</taxon>
        <taxon>Sordariomycetes</taxon>
        <taxon>Hypocreomycetidae</taxon>
        <taxon>Glomerellales</taxon>
        <taxon>Glomerellaceae</taxon>
        <taxon>Colletotrichum</taxon>
        <taxon>Colletotrichum spaethianum species complex</taxon>
    </lineage>
</organism>
<dbReference type="PANTHER" id="PTHR46042">
    <property type="entry name" value="DIPHTHINE METHYLTRANSFERASE"/>
    <property type="match status" value="1"/>
</dbReference>
<dbReference type="GO" id="GO:0005737">
    <property type="term" value="C:cytoplasm"/>
    <property type="evidence" value="ECO:0007669"/>
    <property type="project" value="TreeGrafter"/>
</dbReference>
<comment type="similarity">
    <text evidence="4">Belongs to the DPH7 family.</text>
</comment>
<dbReference type="STRING" id="1573173.A0A166TK16"/>
<dbReference type="InterPro" id="IPR052415">
    <property type="entry name" value="Diphthine_MTase"/>
</dbReference>
<feature type="non-terminal residue" evidence="7">
    <location>
        <position position="1"/>
    </location>
</feature>
<comment type="pathway">
    <text evidence="1">Protein modification; peptidyl-diphthamide biosynthesis.</text>
</comment>
<dbReference type="SMART" id="SM00320">
    <property type="entry name" value="WD40"/>
    <property type="match status" value="3"/>
</dbReference>
<evidence type="ECO:0000313" key="7">
    <source>
        <dbReference type="EMBL" id="KZL72174.1"/>
    </source>
</evidence>
<comment type="caution">
    <text evidence="7">The sequence shown here is derived from an EMBL/GenBank/DDBJ whole genome shotgun (WGS) entry which is preliminary data.</text>
</comment>
<evidence type="ECO:0000313" key="8">
    <source>
        <dbReference type="Proteomes" id="UP000076584"/>
    </source>
</evidence>
<dbReference type="EMBL" id="LFIW01002391">
    <property type="protein sequence ID" value="KZL72174.1"/>
    <property type="molecule type" value="Genomic_DNA"/>
</dbReference>
<protein>
    <recommendedName>
        <fullName evidence="5">methylated diphthine methylhydrolase</fullName>
        <ecNumber evidence="5">3.1.1.97</ecNumber>
    </recommendedName>
</protein>
<dbReference type="Gene3D" id="2.130.10.10">
    <property type="entry name" value="YVTN repeat-like/Quinoprotein amine dehydrogenase"/>
    <property type="match status" value="1"/>
</dbReference>
<dbReference type="Proteomes" id="UP000076584">
    <property type="component" value="Unassembled WGS sequence"/>
</dbReference>
<sequence length="441" mass="48320">LPRQRFSSRPRVCSLPFLPFSFQPRKEGVCHDPAMRQSSDAVASKQSLVLDLPPSCIEFCSSHPKYFVVGTYNLVNDEGPPNELEDAGSSVARKSQNRNGSLIVFRLENDAVHHVQTVCHPSAILDLHFCPLPSRHDIMAAVSSTGTLSIFQLNPDADVLEPLKHLATSRISDVPEGVLFLSGVWDTNDASSIAITTSAGEVRVVTLDDSWQIIEDALEPVITHTLEAWTVAFSPTETPFVIYSGGDDSALRYASCARSSENGDEDNLRVNILNPSLNITGHGAGVTAILPVPVRLSDGSRILVTGSYDDTIRVFAVQPPHETYGLRKFKGLGEKNLEGGVWRLKLVDIQEKDGRCYLRVLASCMHAGARIVELEGPLNGEDWNISVLARFEEHKSMNYGSDFVPGSEKGRLQCVSTSFYDKLLCLWEVNMSQGSIVGSDH</sequence>
<dbReference type="GO" id="GO:0017183">
    <property type="term" value="P:protein histidyl modification to diphthamide"/>
    <property type="evidence" value="ECO:0007669"/>
    <property type="project" value="TreeGrafter"/>
</dbReference>
<evidence type="ECO:0000256" key="5">
    <source>
        <dbReference type="ARBA" id="ARBA00039131"/>
    </source>
</evidence>
<keyword evidence="2" id="KW-0853">WD repeat</keyword>
<gene>
    <name evidence="7" type="ORF">CI238_00905</name>
</gene>
<dbReference type="InterPro" id="IPR001680">
    <property type="entry name" value="WD40_rpt"/>
</dbReference>
<evidence type="ECO:0000256" key="6">
    <source>
        <dbReference type="ARBA" id="ARBA00047551"/>
    </source>
</evidence>
<dbReference type="InterPro" id="IPR015943">
    <property type="entry name" value="WD40/YVTN_repeat-like_dom_sf"/>
</dbReference>
<dbReference type="Pfam" id="PF00400">
    <property type="entry name" value="WD40"/>
    <property type="match status" value="1"/>
</dbReference>
<dbReference type="AlphaFoldDB" id="A0A166TK16"/>
<evidence type="ECO:0000256" key="4">
    <source>
        <dbReference type="ARBA" id="ARBA00038092"/>
    </source>
</evidence>
<comment type="catalytic activity">
    <reaction evidence="6">
        <text>diphthine methyl ester-[translation elongation factor 2] + H2O = diphthine-[translation elongation factor 2] + methanol + H(+)</text>
        <dbReference type="Rhea" id="RHEA:42656"/>
        <dbReference type="Rhea" id="RHEA-COMP:10172"/>
        <dbReference type="Rhea" id="RHEA-COMP:10173"/>
        <dbReference type="ChEBI" id="CHEBI:15377"/>
        <dbReference type="ChEBI" id="CHEBI:15378"/>
        <dbReference type="ChEBI" id="CHEBI:17790"/>
        <dbReference type="ChEBI" id="CHEBI:79005"/>
        <dbReference type="ChEBI" id="CHEBI:82696"/>
        <dbReference type="EC" id="3.1.1.97"/>
    </reaction>
</comment>
<keyword evidence="8" id="KW-1185">Reference proteome</keyword>
<name>A0A166TK16_COLIC</name>
<dbReference type="GO" id="GO:0061685">
    <property type="term" value="F:diphthine methylesterase activity"/>
    <property type="evidence" value="ECO:0007669"/>
    <property type="project" value="UniProtKB-EC"/>
</dbReference>
<evidence type="ECO:0000256" key="1">
    <source>
        <dbReference type="ARBA" id="ARBA00005156"/>
    </source>
</evidence>
<accession>A0A166TK16</accession>
<dbReference type="SUPFAM" id="SSF101908">
    <property type="entry name" value="Putative isomerase YbhE"/>
    <property type="match status" value="1"/>
</dbReference>
<evidence type="ECO:0000256" key="3">
    <source>
        <dbReference type="ARBA" id="ARBA00022737"/>
    </source>
</evidence>
<evidence type="ECO:0000256" key="2">
    <source>
        <dbReference type="ARBA" id="ARBA00022574"/>
    </source>
</evidence>
<proteinExistence type="inferred from homology"/>